<dbReference type="Pfam" id="PF08928">
    <property type="entry name" value="PoNi_N"/>
    <property type="match status" value="1"/>
</dbReference>
<feature type="domain" description="PoNi C-terminal" evidence="2">
    <location>
        <begin position="133"/>
        <end position="236"/>
    </location>
</feature>
<accession>A0ABR9CV81</accession>
<evidence type="ECO:0000313" key="4">
    <source>
        <dbReference type="Proteomes" id="UP000652176"/>
    </source>
</evidence>
<proteinExistence type="predicted"/>
<evidence type="ECO:0000313" key="3">
    <source>
        <dbReference type="EMBL" id="MBD9354550.1"/>
    </source>
</evidence>
<keyword evidence="4" id="KW-1185">Reference proteome</keyword>
<dbReference type="Gene3D" id="1.10.3920.10">
    <property type="entry name" value="PA2201 C-terminal domain-like"/>
    <property type="match status" value="1"/>
</dbReference>
<reference evidence="3 4" key="1">
    <citation type="submission" date="2020-09" db="EMBL/GenBank/DDBJ databases">
        <title>Methylomonas albis sp. nov. and Methylomonas fluvii sp. nov.: Two cold-adapted methanotrophs from the River Elbe and an amended description of Methylovulum psychrotolerans strain Eb1.</title>
        <authorList>
            <person name="Bussmann I.K."/>
            <person name="Klings K.-W."/>
            <person name="Warnstedt J."/>
            <person name="Hoppert M."/>
            <person name="Saborowski A."/>
            <person name="Horn F."/>
            <person name="Liebner S."/>
        </authorList>
    </citation>
    <scope>NUCLEOTIDE SEQUENCE [LARGE SCALE GENOMIC DNA]</scope>
    <source>
        <strain evidence="3 4">EbA</strain>
    </source>
</reference>
<dbReference type="Proteomes" id="UP000652176">
    <property type="component" value="Unassembled WGS sequence"/>
</dbReference>
<dbReference type="InterPro" id="IPR028983">
    <property type="entry name" value="PA2201-like_C"/>
</dbReference>
<evidence type="ECO:0000259" key="1">
    <source>
        <dbReference type="Pfam" id="PF08928"/>
    </source>
</evidence>
<evidence type="ECO:0000259" key="2">
    <source>
        <dbReference type="Pfam" id="PF08929"/>
    </source>
</evidence>
<dbReference type="SUPFAM" id="SSF140731">
    <property type="entry name" value="PA2201 C-terminal domain-like"/>
    <property type="match status" value="1"/>
</dbReference>
<gene>
    <name evidence="3" type="ORF">IE877_01415</name>
</gene>
<feature type="domain" description="PoNi N-terminal" evidence="1">
    <location>
        <begin position="3"/>
        <end position="125"/>
    </location>
</feature>
<name>A0ABR9CV81_9GAMM</name>
<protein>
    <submittedName>
        <fullName evidence="3">DUF1911 domain-containing protein</fullName>
    </submittedName>
</protein>
<organism evidence="3 4">
    <name type="scientific">Methylomonas albis</name>
    <dbReference type="NCBI Taxonomy" id="1854563"/>
    <lineage>
        <taxon>Bacteria</taxon>
        <taxon>Pseudomonadati</taxon>
        <taxon>Pseudomonadota</taxon>
        <taxon>Gammaproteobacteria</taxon>
        <taxon>Methylococcales</taxon>
        <taxon>Methylococcaceae</taxon>
        <taxon>Methylomonas</taxon>
    </lineage>
</organism>
<dbReference type="EMBL" id="JACXSS010000001">
    <property type="protein sequence ID" value="MBD9354550.1"/>
    <property type="molecule type" value="Genomic_DNA"/>
</dbReference>
<dbReference type="InterPro" id="IPR015025">
    <property type="entry name" value="PoNi_C"/>
</dbReference>
<sequence length="247" mass="28653">MISEEYFFERNAYLEKRIPEMEQKLAASNAPPQKKMTYQYSLFRETYQHLMIRYSLGDDVLTLDVYFERILTALEKYRNIAVEAAKPSQYIFPKFSEFEDYVVSMWLISLAIVLNINEAKFIRLIDCIGNAGEDTLFERLVAARVKSRSLGSHLAFPGVYQSLYKAIDATEPERSQLVCQFLIEWYGNMKSTYWYDCHKGPEGGGFFGYWSLEVAGVVKAFGIDDSAFCDLAHYPRFSANRSHEFEK</sequence>
<dbReference type="Pfam" id="PF08929">
    <property type="entry name" value="PoNi_C"/>
    <property type="match status" value="1"/>
</dbReference>
<comment type="caution">
    <text evidence="3">The sequence shown here is derived from an EMBL/GenBank/DDBJ whole genome shotgun (WGS) entry which is preliminary data.</text>
</comment>
<dbReference type="RefSeq" id="WP_192372535.1">
    <property type="nucleotide sequence ID" value="NZ_CAJHIV010000001.1"/>
</dbReference>
<dbReference type="InterPro" id="IPR015024">
    <property type="entry name" value="PoNi_N"/>
</dbReference>